<dbReference type="InterPro" id="IPR021335">
    <property type="entry name" value="DUF2948"/>
</dbReference>
<dbReference type="Pfam" id="PF11164">
    <property type="entry name" value="DUF2948"/>
    <property type="match status" value="1"/>
</dbReference>
<evidence type="ECO:0000313" key="1">
    <source>
        <dbReference type="EMBL" id="TYL92721.1"/>
    </source>
</evidence>
<comment type="caution">
    <text evidence="1">The sequence shown here is derived from an EMBL/GenBank/DDBJ whole genome shotgun (WGS) entry which is preliminary data.</text>
</comment>
<reference evidence="1 2" key="1">
    <citation type="submission" date="2019-08" db="EMBL/GenBank/DDBJ databases">
        <title>Bradyrhizobium hipponensis sp. nov., a rhizobium isolated from a Lupinus angustifolius root nodule in Tunisia.</title>
        <authorList>
            <person name="Off K."/>
            <person name="Rejili M."/>
            <person name="Mars M."/>
            <person name="Brachmann A."/>
            <person name="Marin M."/>
        </authorList>
    </citation>
    <scope>NUCLEOTIDE SEQUENCE [LARGE SCALE GENOMIC DNA]</scope>
    <source>
        <strain evidence="1 2">CTAW71</strain>
    </source>
</reference>
<organism evidence="1 2">
    <name type="scientific">Bradyrhizobium rifense</name>
    <dbReference type="NCBI Taxonomy" id="515499"/>
    <lineage>
        <taxon>Bacteria</taxon>
        <taxon>Pseudomonadati</taxon>
        <taxon>Pseudomonadota</taxon>
        <taxon>Alphaproteobacteria</taxon>
        <taxon>Hyphomicrobiales</taxon>
        <taxon>Nitrobacteraceae</taxon>
        <taxon>Bradyrhizobium</taxon>
    </lineage>
</organism>
<keyword evidence="2" id="KW-1185">Reference proteome</keyword>
<gene>
    <name evidence="1" type="ORF">FXB40_23810</name>
</gene>
<dbReference type="EMBL" id="VSSS01000036">
    <property type="protein sequence ID" value="TYL92721.1"/>
    <property type="molecule type" value="Genomic_DNA"/>
</dbReference>
<proteinExistence type="predicted"/>
<accession>A0A5D3KAI6</accession>
<dbReference type="OrthoDB" id="9806367at2"/>
<name>A0A5D3KAI6_9BRAD</name>
<dbReference type="AlphaFoldDB" id="A0A5D3KAI6"/>
<sequence>MSVMSPQLKLIALDADDLAVISTHVQDARVQPSDIIWRQGEKRLVVGMSRLDWEQTLAGETEQRRLVSALRFDRVLACKSRNIDLATPEAVLDLVGIEFHPRDGRDEEPGGSALLLFAQGGAIRLDVECLECELTDLGADELGTGLGIEGEG</sequence>
<protein>
    <submittedName>
        <fullName evidence="1">DUF2948 family protein</fullName>
    </submittedName>
</protein>
<dbReference type="Proteomes" id="UP000324758">
    <property type="component" value="Unassembled WGS sequence"/>
</dbReference>
<evidence type="ECO:0000313" key="2">
    <source>
        <dbReference type="Proteomes" id="UP000324758"/>
    </source>
</evidence>